<dbReference type="EMBL" id="CH408078">
    <property type="protein sequence ID" value="EEQ38950.1"/>
    <property type="molecule type" value="Genomic_DNA"/>
</dbReference>
<protein>
    <recommendedName>
        <fullName evidence="9">Zn(2)-C6 fungal-type domain-containing protein</fullName>
    </recommendedName>
</protein>
<accession>C4Y3G3</accession>
<dbReference type="SMART" id="SM00066">
    <property type="entry name" value="GAL4"/>
    <property type="match status" value="1"/>
</dbReference>
<dbReference type="OMA" id="WDSADET"/>
<dbReference type="GO" id="GO:0043565">
    <property type="term" value="F:sequence-specific DNA binding"/>
    <property type="evidence" value="ECO:0007669"/>
    <property type="project" value="TreeGrafter"/>
</dbReference>
<dbReference type="GO" id="GO:0008270">
    <property type="term" value="F:zinc ion binding"/>
    <property type="evidence" value="ECO:0007669"/>
    <property type="project" value="InterPro"/>
</dbReference>
<evidence type="ECO:0000313" key="11">
    <source>
        <dbReference type="Proteomes" id="UP000007703"/>
    </source>
</evidence>
<dbReference type="InterPro" id="IPR007219">
    <property type="entry name" value="XnlR_reg_dom"/>
</dbReference>
<dbReference type="GO" id="GO:0006351">
    <property type="term" value="P:DNA-templated transcription"/>
    <property type="evidence" value="ECO:0007669"/>
    <property type="project" value="InterPro"/>
</dbReference>
<keyword evidence="5" id="KW-0238">DNA-binding</keyword>
<dbReference type="InterPro" id="IPR052202">
    <property type="entry name" value="Yeast_MetPath_Reg"/>
</dbReference>
<evidence type="ECO:0000256" key="6">
    <source>
        <dbReference type="ARBA" id="ARBA00023163"/>
    </source>
</evidence>
<dbReference type="InterPro" id="IPR036864">
    <property type="entry name" value="Zn2-C6_fun-type_DNA-bd_sf"/>
</dbReference>
<evidence type="ECO:0000256" key="7">
    <source>
        <dbReference type="ARBA" id="ARBA00023242"/>
    </source>
</evidence>
<dbReference type="OrthoDB" id="189997at2759"/>
<dbReference type="SMART" id="SM00906">
    <property type="entry name" value="Fungal_trans"/>
    <property type="match status" value="1"/>
</dbReference>
<dbReference type="HOGENOM" id="CLU_400075_0_0_1"/>
<dbReference type="AlphaFoldDB" id="C4Y3G3"/>
<keyword evidence="2" id="KW-0479">Metal-binding</keyword>
<dbReference type="InterPro" id="IPR001138">
    <property type="entry name" value="Zn2Cys6_DnaBD"/>
</dbReference>
<dbReference type="GO" id="GO:0045944">
    <property type="term" value="P:positive regulation of transcription by RNA polymerase II"/>
    <property type="evidence" value="ECO:0007669"/>
    <property type="project" value="TreeGrafter"/>
</dbReference>
<evidence type="ECO:0000256" key="4">
    <source>
        <dbReference type="ARBA" id="ARBA00023015"/>
    </source>
</evidence>
<reference evidence="10 11" key="1">
    <citation type="journal article" date="2009" name="Nature">
        <title>Evolution of pathogenicity and sexual reproduction in eight Candida genomes.</title>
        <authorList>
            <person name="Butler G."/>
            <person name="Rasmussen M.D."/>
            <person name="Lin M.F."/>
            <person name="Santos M.A."/>
            <person name="Sakthikumar S."/>
            <person name="Munro C.A."/>
            <person name="Rheinbay E."/>
            <person name="Grabherr M."/>
            <person name="Forche A."/>
            <person name="Reedy J.L."/>
            <person name="Agrafioti I."/>
            <person name="Arnaud M.B."/>
            <person name="Bates S."/>
            <person name="Brown A.J."/>
            <person name="Brunke S."/>
            <person name="Costanzo M.C."/>
            <person name="Fitzpatrick D.A."/>
            <person name="de Groot P.W."/>
            <person name="Harris D."/>
            <person name="Hoyer L.L."/>
            <person name="Hube B."/>
            <person name="Klis F.M."/>
            <person name="Kodira C."/>
            <person name="Lennard N."/>
            <person name="Logue M.E."/>
            <person name="Martin R."/>
            <person name="Neiman A.M."/>
            <person name="Nikolaou E."/>
            <person name="Quail M.A."/>
            <person name="Quinn J."/>
            <person name="Santos M.C."/>
            <person name="Schmitzberger F.F."/>
            <person name="Sherlock G."/>
            <person name="Shah P."/>
            <person name="Silverstein K.A."/>
            <person name="Skrzypek M.S."/>
            <person name="Soll D."/>
            <person name="Staggs R."/>
            <person name="Stansfield I."/>
            <person name="Stumpf M.P."/>
            <person name="Sudbery P.E."/>
            <person name="Srikantha T."/>
            <person name="Zeng Q."/>
            <person name="Berman J."/>
            <person name="Berriman M."/>
            <person name="Heitman J."/>
            <person name="Gow N.A."/>
            <person name="Lorenz M.C."/>
            <person name="Birren B.W."/>
            <person name="Kellis M."/>
            <person name="Cuomo C.A."/>
        </authorList>
    </citation>
    <scope>NUCLEOTIDE SEQUENCE [LARGE SCALE GENOMIC DNA]</scope>
    <source>
        <strain evidence="10 11">ATCC 42720</strain>
    </source>
</reference>
<organism evidence="10 11">
    <name type="scientific">Clavispora lusitaniae (strain ATCC 42720)</name>
    <name type="common">Yeast</name>
    <name type="synonym">Candida lusitaniae</name>
    <dbReference type="NCBI Taxonomy" id="306902"/>
    <lineage>
        <taxon>Eukaryota</taxon>
        <taxon>Fungi</taxon>
        <taxon>Dikarya</taxon>
        <taxon>Ascomycota</taxon>
        <taxon>Saccharomycotina</taxon>
        <taxon>Pichiomycetes</taxon>
        <taxon>Metschnikowiaceae</taxon>
        <taxon>Clavispora</taxon>
    </lineage>
</organism>
<dbReference type="SUPFAM" id="SSF57701">
    <property type="entry name" value="Zn2/Cys6 DNA-binding domain"/>
    <property type="match status" value="1"/>
</dbReference>
<evidence type="ECO:0000256" key="1">
    <source>
        <dbReference type="ARBA" id="ARBA00004123"/>
    </source>
</evidence>
<evidence type="ECO:0000313" key="10">
    <source>
        <dbReference type="EMBL" id="EEQ38950.1"/>
    </source>
</evidence>
<dbReference type="Pfam" id="PF04082">
    <property type="entry name" value="Fungal_trans"/>
    <property type="match status" value="1"/>
</dbReference>
<proteinExistence type="predicted"/>
<evidence type="ECO:0000256" key="5">
    <source>
        <dbReference type="ARBA" id="ARBA00023125"/>
    </source>
</evidence>
<dbReference type="KEGG" id="clu:CLUG_03076"/>
<dbReference type="PROSITE" id="PS00463">
    <property type="entry name" value="ZN2_CY6_FUNGAL_1"/>
    <property type="match status" value="1"/>
</dbReference>
<dbReference type="PANTHER" id="PTHR47782">
    <property type="entry name" value="ZN(II)2CYS6 TRANSCRIPTION FACTOR (EUROFUNG)-RELATED"/>
    <property type="match status" value="1"/>
</dbReference>
<dbReference type="CDD" id="cd00067">
    <property type="entry name" value="GAL4"/>
    <property type="match status" value="1"/>
</dbReference>
<keyword evidence="3" id="KW-0862">Zinc</keyword>
<feature type="compositionally biased region" description="Polar residues" evidence="8">
    <location>
        <begin position="8"/>
        <end position="21"/>
    </location>
</feature>
<dbReference type="VEuPathDB" id="FungiDB:CLUG_03076"/>
<dbReference type="PROSITE" id="PS50048">
    <property type="entry name" value="ZN2_CY6_FUNGAL_2"/>
    <property type="match status" value="1"/>
</dbReference>
<name>C4Y3G3_CLAL4</name>
<gene>
    <name evidence="10" type="ORF">CLUG_03076</name>
</gene>
<dbReference type="InParanoid" id="C4Y3G3"/>
<dbReference type="Proteomes" id="UP000007703">
    <property type="component" value="Unassembled WGS sequence"/>
</dbReference>
<keyword evidence="6" id="KW-0804">Transcription</keyword>
<dbReference type="STRING" id="306902.C4Y3G3"/>
<dbReference type="Gene3D" id="4.10.240.10">
    <property type="entry name" value="Zn(2)-C6 fungal-type DNA-binding domain"/>
    <property type="match status" value="1"/>
</dbReference>
<dbReference type="GO" id="GO:0000981">
    <property type="term" value="F:DNA-binding transcription factor activity, RNA polymerase II-specific"/>
    <property type="evidence" value="ECO:0007669"/>
    <property type="project" value="InterPro"/>
</dbReference>
<dbReference type="GO" id="GO:0005634">
    <property type="term" value="C:nucleus"/>
    <property type="evidence" value="ECO:0007669"/>
    <property type="project" value="UniProtKB-SubCell"/>
</dbReference>
<keyword evidence="4" id="KW-0805">Transcription regulation</keyword>
<dbReference type="CDD" id="cd12148">
    <property type="entry name" value="fungal_TF_MHR"/>
    <property type="match status" value="1"/>
</dbReference>
<sequence>MAKRGNAEQASKVTKPSQPHSRISRLITACSRCRHKKIKCDHKFPTCTNCEKANEQCVVKDPETGEEISRLSIQSLEIKLRETTEELNRLRMEKKGKAFQPQEPNPLTFGKVLFMRDSDMDQKHANDIPFDSINLPERSFAESCIVSFFNSSNVQVPVLHRDYYMHTYFKPLYGTVGKDLWSRLLEEHVEHSKYIETPVSVNHVDSKQKCLFFLHIIIAISTSQHQQKFPLTISDHYKNQAFKYVDHVWKEEDKTDRPEISKLEILQSLLLLAQYSLMRPCHPGAWYLVGTCVRLCQDLGLHDEPLYTRSSDAFVIDMRRRLFWSCYSLDRQVSIYFGRQFGINSKQIECPFPSALDDSMISVDMSELSQNSVPITNNPNSKLISFHFFRLRILQGEIYDFVNDVSHRITKSENLNDDKIHQKIHQHDDWKSQKHTELLSWFENAPKGNANQQFNEMVFKLNLNQTIIQIYNISAITPYIIQSSHHRILYEASRQIIWTYVQLTEQQLINFSWVAINNLFIGASVYLSSITGDDQIRNSISLAGLRKDCAGVLTVFDELCNICYEPAKEFSKKFEIHSRSVIEQCQREQEAKRNVQLSSNSISKSVSESNIFSSVGGTVIVPANLVTSPQINTSVYDGQNEPQPFQIEPDYFDVLHDNDQLIKQMIGSIDATYEGIFNDIEYDDQDGK</sequence>
<dbReference type="GeneID" id="8497491"/>
<feature type="domain" description="Zn(2)-C6 fungal-type" evidence="9">
    <location>
        <begin position="29"/>
        <end position="59"/>
    </location>
</feature>
<feature type="region of interest" description="Disordered" evidence="8">
    <location>
        <begin position="1"/>
        <end position="22"/>
    </location>
</feature>
<dbReference type="CDD" id="cd14651">
    <property type="entry name" value="ZIP_Put3"/>
    <property type="match status" value="1"/>
</dbReference>
<evidence type="ECO:0000256" key="8">
    <source>
        <dbReference type="SAM" id="MobiDB-lite"/>
    </source>
</evidence>
<evidence type="ECO:0000256" key="2">
    <source>
        <dbReference type="ARBA" id="ARBA00022723"/>
    </source>
</evidence>
<evidence type="ECO:0000259" key="9">
    <source>
        <dbReference type="PROSITE" id="PS50048"/>
    </source>
</evidence>
<dbReference type="PANTHER" id="PTHR47782:SF1">
    <property type="entry name" value="PYRIMIDINE PATHWAY REGULATORY PROTEIN 1"/>
    <property type="match status" value="1"/>
</dbReference>
<comment type="subcellular location">
    <subcellularLocation>
        <location evidence="1">Nucleus</location>
    </subcellularLocation>
</comment>
<keyword evidence="7" id="KW-0539">Nucleus</keyword>
<evidence type="ECO:0000256" key="3">
    <source>
        <dbReference type="ARBA" id="ARBA00022833"/>
    </source>
</evidence>
<dbReference type="RefSeq" id="XP_002617632.1">
    <property type="nucleotide sequence ID" value="XM_002617586.1"/>
</dbReference>
<dbReference type="Pfam" id="PF00172">
    <property type="entry name" value="Zn_clus"/>
    <property type="match status" value="1"/>
</dbReference>